<feature type="domain" description="Polymerase nucleotidyl transferase" evidence="5">
    <location>
        <begin position="65"/>
        <end position="99"/>
    </location>
</feature>
<evidence type="ECO:0000256" key="3">
    <source>
        <dbReference type="ARBA" id="ARBA00022741"/>
    </source>
</evidence>
<dbReference type="InterPro" id="IPR002934">
    <property type="entry name" value="Polymerase_NTP_transf_dom"/>
</dbReference>
<dbReference type="Pfam" id="PF26305">
    <property type="entry name" value="CD_NTase_C"/>
    <property type="match status" value="1"/>
</dbReference>
<evidence type="ECO:0000259" key="5">
    <source>
        <dbReference type="Pfam" id="PF01909"/>
    </source>
</evidence>
<proteinExistence type="predicted"/>
<name>A0ABS9MB74_9FIRM</name>
<gene>
    <name evidence="7" type="ORF">L0P79_13455</name>
</gene>
<keyword evidence="8" id="KW-1185">Reference proteome</keyword>
<dbReference type="RefSeq" id="WP_215694661.1">
    <property type="nucleotide sequence ID" value="NZ_JAKNJB010000025.1"/>
</dbReference>
<organism evidence="7 8">
    <name type="scientific">Intestinimonas massiliensis</name>
    <name type="common">ex Afouda et al. 2020</name>
    <dbReference type="NCBI Taxonomy" id="1673721"/>
    <lineage>
        <taxon>Bacteria</taxon>
        <taxon>Bacillati</taxon>
        <taxon>Bacillota</taxon>
        <taxon>Clostridia</taxon>
        <taxon>Eubacteriales</taxon>
        <taxon>Intestinimonas</taxon>
    </lineage>
</organism>
<keyword evidence="4" id="KW-0051">Antiviral defense</keyword>
<keyword evidence="3" id="KW-0547">Nucleotide-binding</keyword>
<evidence type="ECO:0000313" key="8">
    <source>
        <dbReference type="Proteomes" id="UP001200313"/>
    </source>
</evidence>
<accession>A0ABS9MB74</accession>
<dbReference type="SUPFAM" id="SSF81301">
    <property type="entry name" value="Nucleotidyltransferase"/>
    <property type="match status" value="1"/>
</dbReference>
<comment type="caution">
    <text evidence="7">The sequence shown here is derived from an EMBL/GenBank/DDBJ whole genome shotgun (WGS) entry which is preliminary data.</text>
</comment>
<evidence type="ECO:0000259" key="6">
    <source>
        <dbReference type="Pfam" id="PF26305"/>
    </source>
</evidence>
<dbReference type="EMBL" id="JAKNJB010000025">
    <property type="protein sequence ID" value="MCG4528061.1"/>
    <property type="molecule type" value="Genomic_DNA"/>
</dbReference>
<dbReference type="InterPro" id="IPR058909">
    <property type="entry name" value="CD_NTase_C"/>
</dbReference>
<dbReference type="InterPro" id="IPR043519">
    <property type="entry name" value="NT_sf"/>
</dbReference>
<evidence type="ECO:0000313" key="7">
    <source>
        <dbReference type="EMBL" id="MCG4528061.1"/>
    </source>
</evidence>
<evidence type="ECO:0000256" key="4">
    <source>
        <dbReference type="ARBA" id="ARBA00023118"/>
    </source>
</evidence>
<dbReference type="Pfam" id="PF01909">
    <property type="entry name" value="NTP_transf_2"/>
    <property type="match status" value="1"/>
</dbReference>
<feature type="domain" description="cGAS/DncV-like nucleotidyltransferase C-terminal helical" evidence="6">
    <location>
        <begin position="207"/>
        <end position="326"/>
    </location>
</feature>
<dbReference type="CDD" id="cd05400">
    <property type="entry name" value="NT_2-5OAS_ClassI-CCAase"/>
    <property type="match status" value="1"/>
</dbReference>
<sequence>MKFTESMLTNYSQPLSATEDGQCKNAIRMVADALKTLGFTDDNAAITPLYTDTFAYSLQMRRSSDSRNIKLFVQGSYANNTNVRTESDVDVAVIQEETFLPEYRKDSVYPQSGADYGFTPAPAAAKTFKDEVQEALKCKFGTDVERKNKSIKVHGNTYRKDADTVPCRRYRDYRQDYRRDASNFVGGVVIYPDNGGMIINYPEQHIANGRKKNNDTNHHYKKMVRIMKKMRYLMEDSYITAYSSVAKNVSSFMLESLLWNIEDSWYRTYCGTYRKVYAFSQLIATLQNRKNDFGGYKEANGIKELCPKPSDYTNLCNFIDQLASFYEYE</sequence>
<keyword evidence="1" id="KW-0808">Transferase</keyword>
<evidence type="ECO:0000256" key="2">
    <source>
        <dbReference type="ARBA" id="ARBA00022695"/>
    </source>
</evidence>
<dbReference type="Proteomes" id="UP001200313">
    <property type="component" value="Unassembled WGS sequence"/>
</dbReference>
<dbReference type="InterPro" id="IPR006116">
    <property type="entry name" value="NT_2-5OAS_ClassI-CCAase"/>
</dbReference>
<protein>
    <submittedName>
        <fullName evidence="7">Nucleotidyltransferase</fullName>
    </submittedName>
</protein>
<reference evidence="7 8" key="1">
    <citation type="submission" date="2022-01" db="EMBL/GenBank/DDBJ databases">
        <title>Collection of gut derived symbiotic bacterial strains cultured from healthy donors.</title>
        <authorList>
            <person name="Lin H."/>
            <person name="Kohout C."/>
            <person name="Waligurski E."/>
            <person name="Pamer E.G."/>
        </authorList>
    </citation>
    <scope>NUCLEOTIDE SEQUENCE [LARGE SCALE GENOMIC DNA]</scope>
    <source>
        <strain evidence="7 8">DFI.3.7</strain>
    </source>
</reference>
<keyword evidence="2" id="KW-0548">Nucleotidyltransferase</keyword>
<evidence type="ECO:0000256" key="1">
    <source>
        <dbReference type="ARBA" id="ARBA00022679"/>
    </source>
</evidence>